<reference evidence="1 2" key="1">
    <citation type="submission" date="2021-06" db="EMBL/GenBank/DDBJ databases">
        <title>Bacillus sp. RD4P76, an endophyte from a halophyte.</title>
        <authorList>
            <person name="Sun J.-Q."/>
        </authorList>
    </citation>
    <scope>NUCLEOTIDE SEQUENCE [LARGE SCALE GENOMIC DNA]</scope>
    <source>
        <strain evidence="1 2">CGMCC 1.15917</strain>
    </source>
</reference>
<evidence type="ECO:0008006" key="3">
    <source>
        <dbReference type="Google" id="ProtNLM"/>
    </source>
</evidence>
<accession>A0ABS6JJI1</accession>
<comment type="caution">
    <text evidence="1">The sequence shown here is derived from an EMBL/GenBank/DDBJ whole genome shotgun (WGS) entry which is preliminary data.</text>
</comment>
<keyword evidence="2" id="KW-1185">Reference proteome</keyword>
<name>A0ABS6JJI1_9BACI</name>
<sequence length="109" mass="12626">MKRKIQAFFENENDALSTTAKLETLKISEIKLDRIPESTNYIPLLPATQFEMVSGSLKRSAHGVLPNLKPRTNKESMSFILEFEVREEDFHEAFLLLQKSDAFLDENFF</sequence>
<evidence type="ECO:0000313" key="2">
    <source>
        <dbReference type="Proteomes" id="UP000784880"/>
    </source>
</evidence>
<evidence type="ECO:0000313" key="1">
    <source>
        <dbReference type="EMBL" id="MBU9713817.1"/>
    </source>
</evidence>
<dbReference type="Proteomes" id="UP000784880">
    <property type="component" value="Unassembled WGS sequence"/>
</dbReference>
<gene>
    <name evidence="1" type="ORF">KS419_18980</name>
</gene>
<dbReference type="EMBL" id="JAHQCS010000151">
    <property type="protein sequence ID" value="MBU9713817.1"/>
    <property type="molecule type" value="Genomic_DNA"/>
</dbReference>
<organism evidence="1 2">
    <name type="scientific">Evansella tamaricis</name>
    <dbReference type="NCBI Taxonomy" id="2069301"/>
    <lineage>
        <taxon>Bacteria</taxon>
        <taxon>Bacillati</taxon>
        <taxon>Bacillota</taxon>
        <taxon>Bacilli</taxon>
        <taxon>Bacillales</taxon>
        <taxon>Bacillaceae</taxon>
        <taxon>Evansella</taxon>
    </lineage>
</organism>
<proteinExistence type="predicted"/>
<dbReference type="RefSeq" id="WP_217067957.1">
    <property type="nucleotide sequence ID" value="NZ_JAHQCS010000151.1"/>
</dbReference>
<protein>
    <recommendedName>
        <fullName evidence="3">RNA polymerase alpha subunit</fullName>
    </recommendedName>
</protein>